<dbReference type="Gene3D" id="3.40.50.12780">
    <property type="entry name" value="N-terminal domain of ligase-like"/>
    <property type="match status" value="1"/>
</dbReference>
<evidence type="ECO:0000256" key="1">
    <source>
        <dbReference type="ARBA" id="ARBA00006432"/>
    </source>
</evidence>
<evidence type="ECO:0000256" key="2">
    <source>
        <dbReference type="ARBA" id="ARBA00022598"/>
    </source>
</evidence>
<dbReference type="GO" id="GO:0044550">
    <property type="term" value="P:secondary metabolite biosynthetic process"/>
    <property type="evidence" value="ECO:0007669"/>
    <property type="project" value="TreeGrafter"/>
</dbReference>
<accession>F1TDD6</accession>
<comment type="caution">
    <text evidence="4">The sequence shown here is derived from an EMBL/GenBank/DDBJ whole genome shotgun (WGS) entry which is preliminary data.</text>
</comment>
<dbReference type="Gene3D" id="3.30.300.30">
    <property type="match status" value="2"/>
</dbReference>
<dbReference type="InterPro" id="IPR009081">
    <property type="entry name" value="PP-bd_ACP"/>
</dbReference>
<dbReference type="FunFam" id="3.40.50.980:FF:000001">
    <property type="entry name" value="Non-ribosomal peptide synthetase"/>
    <property type="match status" value="1"/>
</dbReference>
<feature type="domain" description="Carrier" evidence="3">
    <location>
        <begin position="872"/>
        <end position="947"/>
    </location>
</feature>
<dbReference type="PROSITE" id="PS00455">
    <property type="entry name" value="AMP_BINDING"/>
    <property type="match status" value="1"/>
</dbReference>
<dbReference type="PANTHER" id="PTHR45527">
    <property type="entry name" value="NONRIBOSOMAL PEPTIDE SYNTHETASE"/>
    <property type="match status" value="1"/>
</dbReference>
<dbReference type="InterPro" id="IPR042099">
    <property type="entry name" value="ANL_N_sf"/>
</dbReference>
<dbReference type="InterPro" id="IPR000873">
    <property type="entry name" value="AMP-dep_synth/lig_dom"/>
</dbReference>
<sequence>MTITDFLPESQKEIRERINDTYIDLEYKCLHEEFYENALNNNTSTALIWRQDGKRHEMSYGELKDSSLKVAKMLISQGVKKGDLVSVILPKGIEQIIAVLGILSAGAAYVPVGINHPTERKRKILESGRIQYILTNRDEKKNLSQIEVVNPIAIEDRDNFESLESPVLMPVEATTYVIFTSGTTGTPKGVIITHKSAYNTIYDINRRFEISDKDCIIAVSELDFDLSVYDIFGLLSAGGKLVVLNEENKKEASEWNRLVQDYGVTIWNTVPTLFDMFLTASESEGKSLPFTKVFLSGDWIKINLFSRLKALNADCRFISLGGATEAAIWSNYYEVLEIEENWKSIPYGAPLSNQCLRVVDKNGFDCPDYEGGELWIGGLGVAEGYLNQEALTKEKFLTEGGTRWYKTGDMARYRSDGVLEFLGRMDTQVKINGFRIELEEIEKVLNKYDGISEAVIALAEDNGSKKLVAAIVPELYKKENENQKQQVIQEEYTHTLGDNKLKERIETVERFLLKILVAEDLFINEIDEKTSNVVNIWTDWLIQREVFENHGDKLIQGKRYSEVLSNEEAEQTEVGERLFKHIDLFKAILKGEKEVVVLLEYEDILPEALAMQGTETIFCIEKIIEEIKKKVNSKQRTKVAVLGARTGIAAERLIHRLGEGIEITLFDTSAGMLSAAQKRLCSYGRHIDYELVTEGFVNRKHLYGYDFVVAVNTLHQYLNPMHGILEASILLTTNGSLLAVEYEDLDPMALVVSTLLENGFPDFTMGRSRKNNPLLTKEEWLKAFSVSKFSEVYVSTFSDTSVKYINAKMFGEKNNVSEAFIQQYLKEQLPHYMVPEKVEVLPWLPLSPNGKVDRKKIAQLLSSKKVIENTEVCYTGMEKEIAEIWSGFFRCNCIGREQSFFELGGDSLLATRFLTDIKQSYKIEISLRDMFNNPKLCQTAELIKDKLEAVSSMVEGEL</sequence>
<dbReference type="RefSeq" id="WP_004619482.1">
    <property type="nucleotide sequence ID" value="NZ_ACXX02000007.1"/>
</dbReference>
<proteinExistence type="inferred from homology"/>
<protein>
    <submittedName>
        <fullName evidence="4">Amino acid adenylation domain protein</fullName>
    </submittedName>
</protein>
<dbReference type="InterPro" id="IPR045851">
    <property type="entry name" value="AMP-bd_C_sf"/>
</dbReference>
<name>F1TDD6_9FIRM</name>
<dbReference type="InterPro" id="IPR036736">
    <property type="entry name" value="ACP-like_sf"/>
</dbReference>
<dbReference type="GO" id="GO:0031177">
    <property type="term" value="F:phosphopantetheine binding"/>
    <property type="evidence" value="ECO:0007669"/>
    <property type="project" value="TreeGrafter"/>
</dbReference>
<comment type="similarity">
    <text evidence="1">Belongs to the ATP-dependent AMP-binding enzyme family.</text>
</comment>
<dbReference type="InterPro" id="IPR020845">
    <property type="entry name" value="AMP-binding_CS"/>
</dbReference>
<dbReference type="AlphaFoldDB" id="F1TDD6"/>
<dbReference type="PROSITE" id="PS50075">
    <property type="entry name" value="CARRIER"/>
    <property type="match status" value="1"/>
</dbReference>
<dbReference type="InterPro" id="IPR029063">
    <property type="entry name" value="SAM-dependent_MTases_sf"/>
</dbReference>
<dbReference type="NCBIfam" id="TIGR01733">
    <property type="entry name" value="AA-adenyl-dom"/>
    <property type="match status" value="1"/>
</dbReference>
<dbReference type="eggNOG" id="COG1020">
    <property type="taxonomic scope" value="Bacteria"/>
</dbReference>
<dbReference type="Proteomes" id="UP000003860">
    <property type="component" value="Unassembled WGS sequence"/>
</dbReference>
<gene>
    <name evidence="4" type="ORF">Cpap_1767</name>
</gene>
<dbReference type="SUPFAM" id="SSF47336">
    <property type="entry name" value="ACP-like"/>
    <property type="match status" value="1"/>
</dbReference>
<dbReference type="OrthoDB" id="9778383at2"/>
<dbReference type="FunFam" id="3.40.50.12780:FF:000012">
    <property type="entry name" value="Non-ribosomal peptide synthetase"/>
    <property type="match status" value="1"/>
</dbReference>
<dbReference type="InterPro" id="IPR010071">
    <property type="entry name" value="AA_adenyl_dom"/>
</dbReference>
<dbReference type="EMBL" id="ACXX02000007">
    <property type="protein sequence ID" value="EGD47574.1"/>
    <property type="molecule type" value="Genomic_DNA"/>
</dbReference>
<dbReference type="STRING" id="588581.Cpap_1767"/>
<dbReference type="SUPFAM" id="SSF56801">
    <property type="entry name" value="Acetyl-CoA synthetase-like"/>
    <property type="match status" value="1"/>
</dbReference>
<dbReference type="Gene3D" id="3.40.50.150">
    <property type="entry name" value="Vaccinia Virus protein VP39"/>
    <property type="match status" value="1"/>
</dbReference>
<evidence type="ECO:0000313" key="5">
    <source>
        <dbReference type="Proteomes" id="UP000003860"/>
    </source>
</evidence>
<dbReference type="Pfam" id="PF00501">
    <property type="entry name" value="AMP-binding"/>
    <property type="match status" value="1"/>
</dbReference>
<dbReference type="Pfam" id="PF00550">
    <property type="entry name" value="PP-binding"/>
    <property type="match status" value="1"/>
</dbReference>
<reference evidence="4" key="2">
    <citation type="submission" date="2011-01" db="EMBL/GenBank/DDBJ databases">
        <title>The Non-contiguous Finished genome of Clostridium papyrosolvens.</title>
        <authorList>
            <person name="Lucas S."/>
            <person name="Copeland A."/>
            <person name="Lapidus A."/>
            <person name="Cheng J.-F."/>
            <person name="Goodwin L."/>
            <person name="Pitluck S."/>
            <person name="Misra M."/>
            <person name="Chertkov O."/>
            <person name="Detter J.C."/>
            <person name="Han C."/>
            <person name="Tapia R."/>
            <person name="Land M."/>
            <person name="Hauser L."/>
            <person name="Kyrpides N."/>
            <person name="Ivanova N."/>
            <person name="Pagani I."/>
            <person name="Mouttaki H."/>
            <person name="He Z."/>
            <person name="Zhou J."/>
            <person name="Hemme C.L."/>
            <person name="Woyke T."/>
        </authorList>
    </citation>
    <scope>NUCLEOTIDE SEQUENCE [LARGE SCALE GENOMIC DNA]</scope>
    <source>
        <strain evidence="4">DSM 2782</strain>
    </source>
</reference>
<dbReference type="SUPFAM" id="SSF53335">
    <property type="entry name" value="S-adenosyl-L-methionine-dependent methyltransferases"/>
    <property type="match status" value="1"/>
</dbReference>
<dbReference type="GO" id="GO:0016874">
    <property type="term" value="F:ligase activity"/>
    <property type="evidence" value="ECO:0007669"/>
    <property type="project" value="UniProtKB-KW"/>
</dbReference>
<keyword evidence="5" id="KW-1185">Reference proteome</keyword>
<dbReference type="Gene3D" id="1.10.1200.10">
    <property type="entry name" value="ACP-like"/>
    <property type="match status" value="1"/>
</dbReference>
<dbReference type="GO" id="GO:0043041">
    <property type="term" value="P:amino acid activation for nonribosomal peptide biosynthetic process"/>
    <property type="evidence" value="ECO:0007669"/>
    <property type="project" value="TreeGrafter"/>
</dbReference>
<dbReference type="PANTHER" id="PTHR45527:SF10">
    <property type="entry name" value="PYOCHELIN SYNTHASE PCHF"/>
    <property type="match status" value="1"/>
</dbReference>
<reference evidence="4" key="1">
    <citation type="submission" date="2009-07" db="EMBL/GenBank/DDBJ databases">
        <authorList>
            <consortium name="US DOE Joint Genome Institute (JGI-PGF)"/>
            <person name="Lucas S."/>
            <person name="Copeland A."/>
            <person name="Lapidus A."/>
            <person name="Glavina del Rio T."/>
            <person name="Tice H."/>
            <person name="Bruce D."/>
            <person name="Goodwin L."/>
            <person name="Pitluck S."/>
            <person name="Larimer F."/>
            <person name="Land M.L."/>
            <person name="Mouttaki H."/>
            <person name="He Z."/>
            <person name="Zhou J."/>
            <person name="Hemme C.L."/>
        </authorList>
    </citation>
    <scope>NUCLEOTIDE SEQUENCE</scope>
    <source>
        <strain evidence="4">DSM 2782</strain>
    </source>
</reference>
<keyword evidence="2" id="KW-0436">Ligase</keyword>
<evidence type="ECO:0000313" key="4">
    <source>
        <dbReference type="EMBL" id="EGD47574.1"/>
    </source>
</evidence>
<dbReference type="GO" id="GO:0005737">
    <property type="term" value="C:cytoplasm"/>
    <property type="evidence" value="ECO:0007669"/>
    <property type="project" value="TreeGrafter"/>
</dbReference>
<evidence type="ECO:0000259" key="3">
    <source>
        <dbReference type="PROSITE" id="PS50075"/>
    </source>
</evidence>
<organism evidence="4 5">
    <name type="scientific">Ruminiclostridium papyrosolvens DSM 2782</name>
    <dbReference type="NCBI Taxonomy" id="588581"/>
    <lineage>
        <taxon>Bacteria</taxon>
        <taxon>Bacillati</taxon>
        <taxon>Bacillota</taxon>
        <taxon>Clostridia</taxon>
        <taxon>Eubacteriales</taxon>
        <taxon>Oscillospiraceae</taxon>
        <taxon>Ruminiclostridium</taxon>
    </lineage>
</organism>